<dbReference type="Proteomes" id="UP000235965">
    <property type="component" value="Unassembled WGS sequence"/>
</dbReference>
<protein>
    <submittedName>
        <fullName evidence="2">Uncharacterized protein</fullName>
    </submittedName>
</protein>
<comment type="caution">
    <text evidence="2">The sequence shown here is derived from an EMBL/GenBank/DDBJ whole genome shotgun (WGS) entry which is preliminary data.</text>
</comment>
<feature type="compositionally biased region" description="Basic and acidic residues" evidence="1">
    <location>
        <begin position="160"/>
        <end position="172"/>
    </location>
</feature>
<evidence type="ECO:0000313" key="3">
    <source>
        <dbReference type="Proteomes" id="UP000235965"/>
    </source>
</evidence>
<dbReference type="PANTHER" id="PTHR14917:SF4">
    <property type="entry name" value="SPERMATOGENESIS-ASSOCIATED 7"/>
    <property type="match status" value="1"/>
</dbReference>
<dbReference type="GO" id="GO:0036064">
    <property type="term" value="C:ciliary basal body"/>
    <property type="evidence" value="ECO:0007669"/>
    <property type="project" value="TreeGrafter"/>
</dbReference>
<reference evidence="2 3" key="1">
    <citation type="submission" date="2017-12" db="EMBL/GenBank/DDBJ databases">
        <title>Hemimetabolous genomes reveal molecular basis of termite eusociality.</title>
        <authorList>
            <person name="Harrison M.C."/>
            <person name="Jongepier E."/>
            <person name="Robertson H.M."/>
            <person name="Arning N."/>
            <person name="Bitard-Feildel T."/>
            <person name="Chao H."/>
            <person name="Childers C.P."/>
            <person name="Dinh H."/>
            <person name="Doddapaneni H."/>
            <person name="Dugan S."/>
            <person name="Gowin J."/>
            <person name="Greiner C."/>
            <person name="Han Y."/>
            <person name="Hu H."/>
            <person name="Hughes D.S.T."/>
            <person name="Huylmans A.-K."/>
            <person name="Kemena C."/>
            <person name="Kremer L.P.M."/>
            <person name="Lee S.L."/>
            <person name="Lopez-Ezquerra A."/>
            <person name="Mallet L."/>
            <person name="Monroy-Kuhn J.M."/>
            <person name="Moser A."/>
            <person name="Murali S.C."/>
            <person name="Muzny D.M."/>
            <person name="Otani S."/>
            <person name="Piulachs M.-D."/>
            <person name="Poelchau M."/>
            <person name="Qu J."/>
            <person name="Schaub F."/>
            <person name="Wada-Katsumata A."/>
            <person name="Worley K.C."/>
            <person name="Xie Q."/>
            <person name="Ylla G."/>
            <person name="Poulsen M."/>
            <person name="Gibbs R.A."/>
            <person name="Schal C."/>
            <person name="Richards S."/>
            <person name="Belles X."/>
            <person name="Korb J."/>
            <person name="Bornberg-Bauer E."/>
        </authorList>
    </citation>
    <scope>NUCLEOTIDE SEQUENCE [LARGE SCALE GENOMIC DNA]</scope>
    <source>
        <tissue evidence="2">Whole body</tissue>
    </source>
</reference>
<proteinExistence type="predicted"/>
<dbReference type="AlphaFoldDB" id="A0A2J7R6T8"/>
<dbReference type="Pfam" id="PF15244">
    <property type="entry name" value="HSD3"/>
    <property type="match status" value="1"/>
</dbReference>
<dbReference type="InterPro" id="IPR029357">
    <property type="entry name" value="SPATA7"/>
</dbReference>
<dbReference type="PANTHER" id="PTHR14917">
    <property type="entry name" value="SPERMATOGENESIS-ASSOCIATED PROTEIN 7"/>
    <property type="match status" value="1"/>
</dbReference>
<feature type="region of interest" description="Disordered" evidence="1">
    <location>
        <begin position="130"/>
        <end position="184"/>
    </location>
</feature>
<gene>
    <name evidence="2" type="ORF">B7P43_G15879</name>
</gene>
<keyword evidence="3" id="KW-1185">Reference proteome</keyword>
<dbReference type="EMBL" id="NEVH01006756">
    <property type="protein sequence ID" value="PNF36551.1"/>
    <property type="molecule type" value="Genomic_DNA"/>
</dbReference>
<organism evidence="2 3">
    <name type="scientific">Cryptotermes secundus</name>
    <dbReference type="NCBI Taxonomy" id="105785"/>
    <lineage>
        <taxon>Eukaryota</taxon>
        <taxon>Metazoa</taxon>
        <taxon>Ecdysozoa</taxon>
        <taxon>Arthropoda</taxon>
        <taxon>Hexapoda</taxon>
        <taxon>Insecta</taxon>
        <taxon>Pterygota</taxon>
        <taxon>Neoptera</taxon>
        <taxon>Polyneoptera</taxon>
        <taxon>Dictyoptera</taxon>
        <taxon>Blattodea</taxon>
        <taxon>Blattoidea</taxon>
        <taxon>Termitoidae</taxon>
        <taxon>Kalotermitidae</taxon>
        <taxon>Cryptotermitinae</taxon>
        <taxon>Cryptotermes</taxon>
    </lineage>
</organism>
<evidence type="ECO:0000256" key="1">
    <source>
        <dbReference type="SAM" id="MobiDB-lite"/>
    </source>
</evidence>
<name>A0A2J7R6T8_9NEOP</name>
<dbReference type="GO" id="GO:0000226">
    <property type="term" value="P:microtubule cytoskeleton organization"/>
    <property type="evidence" value="ECO:0007669"/>
    <property type="project" value="TreeGrafter"/>
</dbReference>
<dbReference type="GO" id="GO:0005930">
    <property type="term" value="C:axoneme"/>
    <property type="evidence" value="ECO:0007669"/>
    <property type="project" value="TreeGrafter"/>
</dbReference>
<sequence length="372" mass="41300">MKPLSCVGGNMCQPSVRNHLLYTHMSNHYRRIYSAKSTVDTAPPHGAIRRQQPHTSLCSPKKCELGLADIIASDKKNSPRTYTGHTWTQTELLSQARRVASHKQQRECLEGEQERNRGWTSVKKESWSYCKRKQQRPEDQQSEEEAASGGMPARCSDLCDPQKHVSSKESSRDSAYNGGVSSGTASRGLSPIAMCPIVLAGRPTAHKSLPAKTKEDAVYMKFVHDITEDVLARGIYSDRGLRQLFQRHIADNEGQLSLDRMQDEVARLCEQLGIPQPDKRGCGSELLHLAWSKKSHYRILSGVKDVEQGRTFSLEASECMQKVRNIPCQTLQGSLADESCADVGGFEEPEPTPSVGLPYTLSCETSEIPVTD</sequence>
<accession>A0A2J7R6T8</accession>
<dbReference type="OrthoDB" id="6263678at2759"/>
<evidence type="ECO:0000313" key="2">
    <source>
        <dbReference type="EMBL" id="PNF36551.1"/>
    </source>
</evidence>